<keyword evidence="1" id="KW-0812">Transmembrane</keyword>
<evidence type="ECO:0000313" key="3">
    <source>
        <dbReference type="Proteomes" id="UP000034154"/>
    </source>
</evidence>
<proteinExistence type="predicted"/>
<keyword evidence="1" id="KW-1133">Transmembrane helix</keyword>
<name>A0A0G1JF21_9BACT</name>
<dbReference type="EMBL" id="LCJB01000042">
    <property type="protein sequence ID" value="KKT69910.1"/>
    <property type="molecule type" value="Genomic_DNA"/>
</dbReference>
<accession>A0A0G1JF21</accession>
<organism evidence="2 3">
    <name type="scientific">Candidatus Uhrbacteria bacterium GW2011_GWF2_44_350</name>
    <dbReference type="NCBI Taxonomy" id="1619000"/>
    <lineage>
        <taxon>Bacteria</taxon>
        <taxon>Candidatus Uhriibacteriota</taxon>
    </lineage>
</organism>
<evidence type="ECO:0000256" key="1">
    <source>
        <dbReference type="SAM" id="Phobius"/>
    </source>
</evidence>
<dbReference type="Proteomes" id="UP000034154">
    <property type="component" value="Unassembled WGS sequence"/>
</dbReference>
<gene>
    <name evidence="2" type="ORF">UW63_C0042G0007</name>
</gene>
<sequence>MTNENNSFLKPEEKEFQTYYQREMWWLKYRPWLIKIAIGLFAAFDVCLILFAAWVFLDTYAISYGQEKLSVAGMAVLGQSELRDFSQSEAARPLNLSEAVFLSSGDDQFFDVYAVVSNPNSDWYADFDYSFKAKDQETETFSGFILPSEERPLALLKGFSARPTNVSVSVTNVEWHRFNNHKLPDYEGWLADRQIEITEALFSHGDEVTPPGVSFTVQNKSAYGFYHPSFLVVLWRGSTVGGVVRISTVELKSGDKKYLSARWFGTVPAISKIEVYPEINFLDPAAYLSISY</sequence>
<protein>
    <submittedName>
        <fullName evidence="2">Uncharacterized protein</fullName>
    </submittedName>
</protein>
<reference evidence="2 3" key="1">
    <citation type="journal article" date="2015" name="Nature">
        <title>rRNA introns, odd ribosomes, and small enigmatic genomes across a large radiation of phyla.</title>
        <authorList>
            <person name="Brown C.T."/>
            <person name="Hug L.A."/>
            <person name="Thomas B.C."/>
            <person name="Sharon I."/>
            <person name="Castelle C.J."/>
            <person name="Singh A."/>
            <person name="Wilkins M.J."/>
            <person name="Williams K.H."/>
            <person name="Banfield J.F."/>
        </authorList>
    </citation>
    <scope>NUCLEOTIDE SEQUENCE [LARGE SCALE GENOMIC DNA]</scope>
</reference>
<keyword evidence="1" id="KW-0472">Membrane</keyword>
<feature type="transmembrane region" description="Helical" evidence="1">
    <location>
        <begin position="32"/>
        <end position="57"/>
    </location>
</feature>
<comment type="caution">
    <text evidence="2">The sequence shown here is derived from an EMBL/GenBank/DDBJ whole genome shotgun (WGS) entry which is preliminary data.</text>
</comment>
<dbReference type="AlphaFoldDB" id="A0A0G1JF21"/>
<evidence type="ECO:0000313" key="2">
    <source>
        <dbReference type="EMBL" id="KKT69910.1"/>
    </source>
</evidence>